<dbReference type="AlphaFoldDB" id="A0A5M3XJB4"/>
<organism evidence="1 2">
    <name type="scientific">Acrocarpospora pleiomorpha</name>
    <dbReference type="NCBI Taxonomy" id="90975"/>
    <lineage>
        <taxon>Bacteria</taxon>
        <taxon>Bacillati</taxon>
        <taxon>Actinomycetota</taxon>
        <taxon>Actinomycetes</taxon>
        <taxon>Streptosporangiales</taxon>
        <taxon>Streptosporangiaceae</taxon>
        <taxon>Acrocarpospora</taxon>
    </lineage>
</organism>
<name>A0A5M3XJB4_9ACTN</name>
<evidence type="ECO:0000313" key="1">
    <source>
        <dbReference type="EMBL" id="GES20309.1"/>
    </source>
</evidence>
<dbReference type="EMBL" id="BLAF01000016">
    <property type="protein sequence ID" value="GES20309.1"/>
    <property type="molecule type" value="Genomic_DNA"/>
</dbReference>
<dbReference type="RefSeq" id="WP_155345365.1">
    <property type="nucleotide sequence ID" value="NZ_BAAAHM010000021.1"/>
</dbReference>
<comment type="caution">
    <text evidence="1">The sequence shown here is derived from an EMBL/GenBank/DDBJ whole genome shotgun (WGS) entry which is preliminary data.</text>
</comment>
<dbReference type="Proteomes" id="UP000377595">
    <property type="component" value="Unassembled WGS sequence"/>
</dbReference>
<sequence>MLALVVAAVLVAETQTISGLARAASSAADPRELPSTLPHSVGGLVVLLITTILSTYKPKGLTRYGWRRQQDQRHRQRAAVS</sequence>
<reference evidence="1 2" key="1">
    <citation type="submission" date="2019-10" db="EMBL/GenBank/DDBJ databases">
        <title>Whole genome shotgun sequence of Acrocarpospora pleiomorpha NBRC 16267.</title>
        <authorList>
            <person name="Ichikawa N."/>
            <person name="Kimura A."/>
            <person name="Kitahashi Y."/>
            <person name="Komaki H."/>
            <person name="Oguchi A."/>
        </authorList>
    </citation>
    <scope>NUCLEOTIDE SEQUENCE [LARGE SCALE GENOMIC DNA]</scope>
    <source>
        <strain evidence="1 2">NBRC 16267</strain>
    </source>
</reference>
<gene>
    <name evidence="1" type="ORF">Aple_032050</name>
</gene>
<proteinExistence type="predicted"/>
<evidence type="ECO:0000313" key="2">
    <source>
        <dbReference type="Proteomes" id="UP000377595"/>
    </source>
</evidence>
<keyword evidence="2" id="KW-1185">Reference proteome</keyword>
<protein>
    <submittedName>
        <fullName evidence="1">Uncharacterized protein</fullName>
    </submittedName>
</protein>
<accession>A0A5M3XJB4</accession>